<evidence type="ECO:0000256" key="1">
    <source>
        <dbReference type="ARBA" id="ARBA00006464"/>
    </source>
</evidence>
<evidence type="ECO:0000256" key="2">
    <source>
        <dbReference type="SAM" id="Phobius"/>
    </source>
</evidence>
<proteinExistence type="inferred from homology"/>
<keyword evidence="5" id="KW-1185">Reference proteome</keyword>
<name>A0A6N8FVU4_9CHRO</name>
<dbReference type="Proteomes" id="UP000441797">
    <property type="component" value="Unassembled WGS sequence"/>
</dbReference>
<protein>
    <submittedName>
        <fullName evidence="4">UDP-phosphate galactose phosphotransferase</fullName>
    </submittedName>
</protein>
<dbReference type="RefSeq" id="WP_105219322.1">
    <property type="nucleotide sequence ID" value="NZ_CAWNSU010000033.1"/>
</dbReference>
<evidence type="ECO:0000313" key="4">
    <source>
        <dbReference type="EMBL" id="MUL36287.1"/>
    </source>
</evidence>
<keyword evidence="2" id="KW-1133">Transmembrane helix</keyword>
<keyword evidence="4" id="KW-0808">Transferase</keyword>
<feature type="transmembrane region" description="Helical" evidence="2">
    <location>
        <begin position="20"/>
        <end position="46"/>
    </location>
</feature>
<comment type="similarity">
    <text evidence="1">Belongs to the bacterial sugar transferase family.</text>
</comment>
<evidence type="ECO:0000313" key="5">
    <source>
        <dbReference type="Proteomes" id="UP000441797"/>
    </source>
</evidence>
<dbReference type="InterPro" id="IPR003362">
    <property type="entry name" value="Bact_transf"/>
</dbReference>
<organism evidence="4 5">
    <name type="scientific">Gloeocapsopsis dulcis AAB1 = 1H9</name>
    <dbReference type="NCBI Taxonomy" id="1433147"/>
    <lineage>
        <taxon>Bacteria</taxon>
        <taxon>Bacillati</taxon>
        <taxon>Cyanobacteriota</taxon>
        <taxon>Cyanophyceae</taxon>
        <taxon>Oscillatoriophycideae</taxon>
        <taxon>Chroococcales</taxon>
        <taxon>Chroococcaceae</taxon>
        <taxon>Gloeocapsopsis</taxon>
        <taxon>Gloeocapsopsis dulcis</taxon>
    </lineage>
</organism>
<dbReference type="OrthoDB" id="570875at2"/>
<feature type="domain" description="Bacterial sugar transferase" evidence="3">
    <location>
        <begin position="18"/>
        <end position="210"/>
    </location>
</feature>
<dbReference type="PANTHER" id="PTHR30576:SF23">
    <property type="entry name" value="GLUCOSYLTRANSFERASE"/>
    <property type="match status" value="1"/>
</dbReference>
<dbReference type="EMBL" id="NAPY01000009">
    <property type="protein sequence ID" value="MUL36287.1"/>
    <property type="molecule type" value="Genomic_DNA"/>
</dbReference>
<dbReference type="AlphaFoldDB" id="A0A6N8FVU4"/>
<comment type="caution">
    <text evidence="4">The sequence shown here is derived from an EMBL/GenBank/DDBJ whole genome shotgun (WGS) entry which is preliminary data.</text>
</comment>
<accession>A0A6N8FVU4</accession>
<dbReference type="GO" id="GO:0016780">
    <property type="term" value="F:phosphotransferase activity, for other substituted phosphate groups"/>
    <property type="evidence" value="ECO:0007669"/>
    <property type="project" value="TreeGrafter"/>
</dbReference>
<sequence length="216" mass="24768">MQLSFVSQPRYTLQLVGKRIIDILGAGVGILLLSPLLLAIALAISLDSKGSIFFRQERLGRSGQPFLIWKFRTMVVNAEQLLQDLEHLNESDGGVLFKMKEDPRVTRVGKFLRRTSLDELPQLFNVVQGHMSLVGPRPLQLRDCTLAVENHRNTFIKRLELMPGVTGLWQISGRSEVSFEYMLHLDMIYRERWSLWLDLYIIWQTVIVVITGKGAY</sequence>
<dbReference type="PANTHER" id="PTHR30576">
    <property type="entry name" value="COLANIC BIOSYNTHESIS UDP-GLUCOSE LIPID CARRIER TRANSFERASE"/>
    <property type="match status" value="1"/>
</dbReference>
<reference evidence="4 5" key="1">
    <citation type="journal article" date="2019" name="Front. Microbiol.">
        <title>Genomic Features for Desiccation Tolerance and Sugar Biosynthesis in the Extremophile Gloeocapsopsis sp. UTEX B3054.</title>
        <authorList>
            <person name="Urrejola C."/>
            <person name="Alcorta J."/>
            <person name="Salas L."/>
            <person name="Vasquez M."/>
            <person name="Polz M.F."/>
            <person name="Vicuna R."/>
            <person name="Diez B."/>
        </authorList>
    </citation>
    <scope>NUCLEOTIDE SEQUENCE [LARGE SCALE GENOMIC DNA]</scope>
    <source>
        <strain evidence="4 5">1H9</strain>
    </source>
</reference>
<dbReference type="Pfam" id="PF02397">
    <property type="entry name" value="Bac_transf"/>
    <property type="match status" value="1"/>
</dbReference>
<keyword evidence="2" id="KW-0812">Transmembrane</keyword>
<keyword evidence="2" id="KW-0472">Membrane</keyword>
<evidence type="ECO:0000259" key="3">
    <source>
        <dbReference type="Pfam" id="PF02397"/>
    </source>
</evidence>
<gene>
    <name evidence="4" type="ORF">BWI75_07995</name>
</gene>